<feature type="transmembrane region" description="Helical" evidence="2">
    <location>
        <begin position="127"/>
        <end position="151"/>
    </location>
</feature>
<evidence type="ECO:0000256" key="1">
    <source>
        <dbReference type="SAM" id="MobiDB-lite"/>
    </source>
</evidence>
<dbReference type="InterPro" id="IPR036259">
    <property type="entry name" value="MFS_trans_sf"/>
</dbReference>
<keyword evidence="2" id="KW-0472">Membrane</keyword>
<sequence length="448" mass="47773">MLVTPRPESHAQPMTTQQDKPQADSTAVARRNLPILAGQGAFNMMAWSMASPSIVLTFLAVSLDLPIFLAGLLVSIRHGAGTLGDIFVSASIARLPRKKGAIICMDIAVAVCFLLVIVVTLQGDRTATIAAFVIAIFLIGVLEEIKAMLIIDFVSDNVDSRSRMHVSYLQKAIGGAGTIALVLLVHQLMQDAGPLSRHSTVVMIGVLCFLLSALSMLAFREIAITEAAAPEPGARKPRALTGFFSRARDLFAEPWFRRFMVIRMSFVVVGLSVPFFALIAAEAHHTSAKGLTALIISSSAAVLVATPLWRVLNGYSLKLVMAVAALMVALTGCALVGLHYTGVDHDIHLHAASLFLVTIAVTGLGGARSLYFMEVAPKEQRIAAKAVSTSLARIAIVAISAALAAVAHSAEVAWAIVFITVVSFLAAILSFWVLPPRMAEEARQHPNR</sequence>
<comment type="caution">
    <text evidence="3">The sequence shown here is derived from an EMBL/GenBank/DDBJ whole genome shotgun (WGS) entry which is preliminary data.</text>
</comment>
<protein>
    <submittedName>
        <fullName evidence="3">MFS transporter</fullName>
    </submittedName>
</protein>
<dbReference type="CDD" id="cd06174">
    <property type="entry name" value="MFS"/>
    <property type="match status" value="1"/>
</dbReference>
<feature type="compositionally biased region" description="Polar residues" evidence="1">
    <location>
        <begin position="12"/>
        <end position="23"/>
    </location>
</feature>
<keyword evidence="2" id="KW-0812">Transmembrane</keyword>
<feature type="transmembrane region" description="Helical" evidence="2">
    <location>
        <begin position="172"/>
        <end position="189"/>
    </location>
</feature>
<dbReference type="InterPro" id="IPR052528">
    <property type="entry name" value="Sugar_transport-like"/>
</dbReference>
<reference evidence="3" key="1">
    <citation type="submission" date="2022-05" db="EMBL/GenBank/DDBJ databases">
        <authorList>
            <person name="Park J.-S."/>
        </authorList>
    </citation>
    <scope>NUCLEOTIDE SEQUENCE</scope>
    <source>
        <strain evidence="3">2012CJ41-6</strain>
    </source>
</reference>
<gene>
    <name evidence="3" type="ORF">M3P21_11975</name>
</gene>
<feature type="transmembrane region" description="Helical" evidence="2">
    <location>
        <begin position="382"/>
        <end position="406"/>
    </location>
</feature>
<evidence type="ECO:0000313" key="4">
    <source>
        <dbReference type="Proteomes" id="UP001203880"/>
    </source>
</evidence>
<dbReference type="SUPFAM" id="SSF103473">
    <property type="entry name" value="MFS general substrate transporter"/>
    <property type="match status" value="1"/>
</dbReference>
<dbReference type="PANTHER" id="PTHR23526">
    <property type="entry name" value="INTEGRAL MEMBRANE TRANSPORT PROTEIN-RELATED"/>
    <property type="match status" value="1"/>
</dbReference>
<feature type="transmembrane region" description="Helical" evidence="2">
    <location>
        <begin position="412"/>
        <end position="434"/>
    </location>
</feature>
<accession>A0ABT0Q2Z4</accession>
<feature type="transmembrane region" description="Helical" evidence="2">
    <location>
        <begin position="319"/>
        <end position="341"/>
    </location>
</feature>
<evidence type="ECO:0000313" key="3">
    <source>
        <dbReference type="EMBL" id="MCL6284245.1"/>
    </source>
</evidence>
<feature type="transmembrane region" description="Helical" evidence="2">
    <location>
        <begin position="260"/>
        <end position="281"/>
    </location>
</feature>
<proteinExistence type="predicted"/>
<feature type="transmembrane region" description="Helical" evidence="2">
    <location>
        <begin position="201"/>
        <end position="219"/>
    </location>
</feature>
<keyword evidence="2" id="KW-1133">Transmembrane helix</keyword>
<feature type="transmembrane region" description="Helical" evidence="2">
    <location>
        <begin position="347"/>
        <end position="370"/>
    </location>
</feature>
<keyword evidence="4" id="KW-1185">Reference proteome</keyword>
<dbReference type="RefSeq" id="WP_249710246.1">
    <property type="nucleotide sequence ID" value="NZ_JAMFMB010000014.1"/>
</dbReference>
<dbReference type="Gene3D" id="1.20.1250.20">
    <property type="entry name" value="MFS general substrate transporter like domains"/>
    <property type="match status" value="1"/>
</dbReference>
<name>A0ABT0Q2Z4_9RHOB</name>
<feature type="transmembrane region" description="Helical" evidence="2">
    <location>
        <begin position="293"/>
        <end position="312"/>
    </location>
</feature>
<dbReference type="Proteomes" id="UP001203880">
    <property type="component" value="Unassembled WGS sequence"/>
</dbReference>
<organism evidence="3 4">
    <name type="scientific">Ruegeria spongiae</name>
    <dbReference type="NCBI Taxonomy" id="2942209"/>
    <lineage>
        <taxon>Bacteria</taxon>
        <taxon>Pseudomonadati</taxon>
        <taxon>Pseudomonadota</taxon>
        <taxon>Alphaproteobacteria</taxon>
        <taxon>Rhodobacterales</taxon>
        <taxon>Roseobacteraceae</taxon>
        <taxon>Ruegeria</taxon>
    </lineage>
</organism>
<dbReference type="EMBL" id="JAMFMB010000014">
    <property type="protein sequence ID" value="MCL6284245.1"/>
    <property type="molecule type" value="Genomic_DNA"/>
</dbReference>
<feature type="region of interest" description="Disordered" evidence="1">
    <location>
        <begin position="1"/>
        <end position="23"/>
    </location>
</feature>
<feature type="transmembrane region" description="Helical" evidence="2">
    <location>
        <begin position="100"/>
        <end position="121"/>
    </location>
</feature>
<dbReference type="PANTHER" id="PTHR23526:SF2">
    <property type="entry name" value="MAJOR FACILITATOR SUPERFAMILY (MFS) PROFILE DOMAIN-CONTAINING PROTEIN"/>
    <property type="match status" value="1"/>
</dbReference>
<evidence type="ECO:0000256" key="2">
    <source>
        <dbReference type="SAM" id="Phobius"/>
    </source>
</evidence>